<evidence type="ECO:0000256" key="1">
    <source>
        <dbReference type="ARBA" id="ARBA00004651"/>
    </source>
</evidence>
<feature type="transmembrane region" description="Helical" evidence="9">
    <location>
        <begin position="12"/>
        <end position="29"/>
    </location>
</feature>
<dbReference type="GO" id="GO:0015820">
    <property type="term" value="P:L-leucine transport"/>
    <property type="evidence" value="ECO:0007669"/>
    <property type="project" value="TreeGrafter"/>
</dbReference>
<keyword evidence="3 9" id="KW-0813">Transport</keyword>
<dbReference type="GO" id="GO:0005304">
    <property type="term" value="F:L-valine transmembrane transporter activity"/>
    <property type="evidence" value="ECO:0007669"/>
    <property type="project" value="TreeGrafter"/>
</dbReference>
<feature type="transmembrane region" description="Helical" evidence="9">
    <location>
        <begin position="285"/>
        <end position="305"/>
    </location>
</feature>
<evidence type="ECO:0000256" key="6">
    <source>
        <dbReference type="ARBA" id="ARBA00022970"/>
    </source>
</evidence>
<dbReference type="GO" id="GO:0005886">
    <property type="term" value="C:plasma membrane"/>
    <property type="evidence" value="ECO:0007669"/>
    <property type="project" value="UniProtKB-SubCell"/>
</dbReference>
<dbReference type="AlphaFoldDB" id="A0A2U1E7P1"/>
<name>A0A2U1E7P1_9FIRM</name>
<organism evidence="10 11">
    <name type="scientific">Ezakiella coagulans</name>
    <dbReference type="NCBI Taxonomy" id="46507"/>
    <lineage>
        <taxon>Bacteria</taxon>
        <taxon>Bacillati</taxon>
        <taxon>Bacillota</taxon>
        <taxon>Tissierellia</taxon>
        <taxon>Ezakiella</taxon>
    </lineage>
</organism>
<keyword evidence="6 9" id="KW-0029">Amino-acid transport</keyword>
<dbReference type="RefSeq" id="WP_116479612.1">
    <property type="nucleotide sequence ID" value="NZ_QEKV01000001.1"/>
</dbReference>
<evidence type="ECO:0000256" key="4">
    <source>
        <dbReference type="ARBA" id="ARBA00022475"/>
    </source>
</evidence>
<dbReference type="NCBIfam" id="TIGR00796">
    <property type="entry name" value="livcs"/>
    <property type="match status" value="1"/>
</dbReference>
<keyword evidence="11" id="KW-1185">Reference proteome</keyword>
<dbReference type="GO" id="GO:0015188">
    <property type="term" value="F:L-isoleucine transmembrane transporter activity"/>
    <property type="evidence" value="ECO:0007669"/>
    <property type="project" value="TreeGrafter"/>
</dbReference>
<feature type="transmembrane region" description="Helical" evidence="9">
    <location>
        <begin position="158"/>
        <end position="179"/>
    </location>
</feature>
<proteinExistence type="inferred from homology"/>
<feature type="transmembrane region" description="Helical" evidence="9">
    <location>
        <begin position="374"/>
        <end position="394"/>
    </location>
</feature>
<keyword evidence="5 9" id="KW-0812">Transmembrane</keyword>
<gene>
    <name evidence="10" type="ORF">C7381_101245</name>
</gene>
<accession>A0A2U1E7P1</accession>
<feature type="transmembrane region" description="Helical" evidence="9">
    <location>
        <begin position="231"/>
        <end position="253"/>
    </location>
</feature>
<keyword evidence="4" id="KW-1003">Cell membrane</keyword>
<evidence type="ECO:0000256" key="3">
    <source>
        <dbReference type="ARBA" id="ARBA00022448"/>
    </source>
</evidence>
<dbReference type="Pfam" id="PF05525">
    <property type="entry name" value="Branch_AA_trans"/>
    <property type="match status" value="1"/>
</dbReference>
<evidence type="ECO:0000313" key="11">
    <source>
        <dbReference type="Proteomes" id="UP000245793"/>
    </source>
</evidence>
<dbReference type="InterPro" id="IPR004685">
    <property type="entry name" value="Brnchd-chn_aa_trnsp_Livcs"/>
</dbReference>
<evidence type="ECO:0000256" key="2">
    <source>
        <dbReference type="ARBA" id="ARBA00008540"/>
    </source>
</evidence>
<evidence type="ECO:0000256" key="7">
    <source>
        <dbReference type="ARBA" id="ARBA00022989"/>
    </source>
</evidence>
<dbReference type="PANTHER" id="PTHR30588">
    <property type="entry name" value="BRANCHED-CHAIN AMINO ACID TRANSPORT SYSTEM 2 CARRIER PROTEIN"/>
    <property type="match status" value="1"/>
</dbReference>
<dbReference type="EMBL" id="QEKV01000001">
    <property type="protein sequence ID" value="PVY95719.1"/>
    <property type="molecule type" value="Genomic_DNA"/>
</dbReference>
<feature type="transmembrane region" description="Helical" evidence="9">
    <location>
        <begin position="41"/>
        <end position="61"/>
    </location>
</feature>
<keyword evidence="7 9" id="KW-1133">Transmembrane helix</keyword>
<feature type="transmembrane region" description="Helical" evidence="9">
    <location>
        <begin position="81"/>
        <end position="100"/>
    </location>
</feature>
<comment type="similarity">
    <text evidence="2 9">Belongs to the branched chain amino acid transporter family.</text>
</comment>
<evidence type="ECO:0000256" key="5">
    <source>
        <dbReference type="ARBA" id="ARBA00022692"/>
    </source>
</evidence>
<dbReference type="Proteomes" id="UP000245793">
    <property type="component" value="Unassembled WGS sequence"/>
</dbReference>
<feature type="transmembrane region" description="Helical" evidence="9">
    <location>
        <begin position="199"/>
        <end position="219"/>
    </location>
</feature>
<evidence type="ECO:0000256" key="9">
    <source>
        <dbReference type="RuleBase" id="RU362122"/>
    </source>
</evidence>
<comment type="subcellular location">
    <subcellularLocation>
        <location evidence="1 9">Cell membrane</location>
        <topology evidence="1 9">Multi-pass membrane protein</topology>
    </subcellularLocation>
</comment>
<dbReference type="GO" id="GO:0015818">
    <property type="term" value="P:isoleucine transport"/>
    <property type="evidence" value="ECO:0007669"/>
    <property type="project" value="TreeGrafter"/>
</dbReference>
<reference evidence="10 11" key="1">
    <citation type="submission" date="2018-04" db="EMBL/GenBank/DDBJ databases">
        <title>Genomic Encyclopedia of Type Strains, Phase IV (KMG-IV): sequencing the most valuable type-strain genomes for metagenomic binning, comparative biology and taxonomic classification.</title>
        <authorList>
            <person name="Goeker M."/>
        </authorList>
    </citation>
    <scope>NUCLEOTIDE SEQUENCE [LARGE SCALE GENOMIC DNA]</scope>
    <source>
        <strain evidence="10 11">DSM 20705</strain>
    </source>
</reference>
<evidence type="ECO:0000256" key="8">
    <source>
        <dbReference type="ARBA" id="ARBA00023136"/>
    </source>
</evidence>
<feature type="transmembrane region" description="Helical" evidence="9">
    <location>
        <begin position="414"/>
        <end position="431"/>
    </location>
</feature>
<comment type="function">
    <text evidence="9">Component of the transport system for branched-chain amino acids.</text>
</comment>
<feature type="transmembrane region" description="Helical" evidence="9">
    <location>
        <begin position="317"/>
        <end position="335"/>
    </location>
</feature>
<feature type="transmembrane region" description="Helical" evidence="9">
    <location>
        <begin position="341"/>
        <end position="362"/>
    </location>
</feature>
<comment type="caution">
    <text evidence="10">The sequence shown here is derived from an EMBL/GenBank/DDBJ whole genome shotgun (WGS) entry which is preliminary data.</text>
</comment>
<feature type="transmembrane region" description="Helical" evidence="9">
    <location>
        <begin position="120"/>
        <end position="146"/>
    </location>
</feature>
<protein>
    <recommendedName>
        <fullName evidence="9">Branched-chain amino acid transport system carrier protein</fullName>
    </recommendedName>
</protein>
<dbReference type="GO" id="GO:0015190">
    <property type="term" value="F:L-leucine transmembrane transporter activity"/>
    <property type="evidence" value="ECO:0007669"/>
    <property type="project" value="TreeGrafter"/>
</dbReference>
<dbReference type="PANTHER" id="PTHR30588:SF0">
    <property type="entry name" value="BRANCHED-CHAIN AMINO ACID PERMEASE BRNQ"/>
    <property type="match status" value="1"/>
</dbReference>
<evidence type="ECO:0000313" key="10">
    <source>
        <dbReference type="EMBL" id="PVY95719.1"/>
    </source>
</evidence>
<sequence length="450" mass="48764">MERKFTIKDVMVTGFALFAMFLGAGNLIFPPNIGINTGRLFPIATLGFLFTGIAMPLLGIIATTNTKGSMLSFTGIVSKKFALIFNTLILMCIGPFLAIPRTAATTFEIGIVPIFGNFDWGTILGMPLSRVVVSFVYFLLTYFLVLRPSKVIDIIGQYFTPILLILLITLIVKGIINPIGAPGEPLVPDPFGMGFREGYQTMDAIGSFAMAGVAIMSIKSKLTDEKKIQKATIGAAIIAALGLFIVYGGFIYLGATGSIRFKDIARTEATIKLVEAIGSTFGRTLLSISMCFACLTTSIGLMTTIANTFSEMSNGKIKYNFTVTVVTIISFFLSVKGVNNIIKLSVPILSVLYPVAIVLILLNLIRHKMKRRTVYIGGSYGALVMGLLYGVAAINENLSIIQNFLYKLPLGKDGFAWVFTAIIGMVIALILDRTVLRNNEKLDIANMNLA</sequence>
<keyword evidence="8 9" id="KW-0472">Membrane</keyword>